<evidence type="ECO:0000256" key="4">
    <source>
        <dbReference type="ARBA" id="ARBA00022980"/>
    </source>
</evidence>
<evidence type="ECO:0000313" key="8">
    <source>
        <dbReference type="EMBL" id="AJF07237.1"/>
    </source>
</evidence>
<dbReference type="Proteomes" id="UP000035036">
    <property type="component" value="Chromosome"/>
</dbReference>
<dbReference type="STRING" id="483547.GSUB_12640"/>
<dbReference type="GO" id="GO:0005840">
    <property type="term" value="C:ribosome"/>
    <property type="evidence" value="ECO:0007669"/>
    <property type="project" value="UniProtKB-KW"/>
</dbReference>
<keyword evidence="5 6" id="KW-0687">Ribonucleoprotein</keyword>
<accession>A0A0B5FGH4</accession>
<dbReference type="NCBIfam" id="NF004366">
    <property type="entry name" value="PRK05738.3-2"/>
    <property type="match status" value="1"/>
</dbReference>
<dbReference type="HOGENOM" id="CLU_037562_3_1_7"/>
<evidence type="ECO:0000256" key="7">
    <source>
        <dbReference type="RuleBase" id="RU003934"/>
    </source>
</evidence>
<evidence type="ECO:0000256" key="1">
    <source>
        <dbReference type="ARBA" id="ARBA00006700"/>
    </source>
</evidence>
<gene>
    <name evidence="6" type="primary">rplW</name>
    <name evidence="8" type="ORF">GSUB_12640</name>
</gene>
<dbReference type="GO" id="GO:0019843">
    <property type="term" value="F:rRNA binding"/>
    <property type="evidence" value="ECO:0007669"/>
    <property type="project" value="UniProtKB-UniRule"/>
</dbReference>
<dbReference type="NCBIfam" id="NF004363">
    <property type="entry name" value="PRK05738.2-4"/>
    <property type="match status" value="1"/>
</dbReference>
<evidence type="ECO:0000313" key="9">
    <source>
        <dbReference type="Proteomes" id="UP000035036"/>
    </source>
</evidence>
<dbReference type="GO" id="GO:0003735">
    <property type="term" value="F:structural constituent of ribosome"/>
    <property type="evidence" value="ECO:0007669"/>
    <property type="project" value="InterPro"/>
</dbReference>
<proteinExistence type="inferred from homology"/>
<name>A0A0B5FGH4_9BACT</name>
<reference evidence="8 9" key="1">
    <citation type="journal article" date="2015" name="Genome Announc.">
        <title>Genomes of Geoalkalibacter ferrihydriticus Z-0531T and Geoalkalibacter subterraneus Red1T, Two Haloalkaliphilic Metal-Reducing Deltaproteobacteria.</title>
        <authorList>
            <person name="Badalamenti J.P."/>
            <person name="Krajmalnik-Brown R."/>
            <person name="Torres C.I."/>
            <person name="Bond D.R."/>
        </authorList>
    </citation>
    <scope>NUCLEOTIDE SEQUENCE [LARGE SCALE GENOMIC DNA]</scope>
    <source>
        <strain evidence="8 9">Red1</strain>
    </source>
</reference>
<dbReference type="Gene3D" id="3.30.70.330">
    <property type="match status" value="1"/>
</dbReference>
<evidence type="ECO:0000256" key="5">
    <source>
        <dbReference type="ARBA" id="ARBA00023274"/>
    </source>
</evidence>
<sequence length="95" mass="10651">MKPLHQIIGKPLITEKTSLQKEMGQVVAFEVARNANKIEIKQAVEQAFDVKVKKVNTALMAGKVKRRGLVIGKRPNWKKAYVTLEEGSNIDFFGV</sequence>
<dbReference type="Pfam" id="PF00276">
    <property type="entry name" value="Ribosomal_L23"/>
    <property type="match status" value="1"/>
</dbReference>
<evidence type="ECO:0000256" key="2">
    <source>
        <dbReference type="ARBA" id="ARBA00022730"/>
    </source>
</evidence>
<dbReference type="AlphaFoldDB" id="A0A0B5FGH4"/>
<keyword evidence="3 6" id="KW-0694">RNA-binding</keyword>
<dbReference type="HAMAP" id="MF_01369_B">
    <property type="entry name" value="Ribosomal_uL23_B"/>
    <property type="match status" value="1"/>
</dbReference>
<comment type="function">
    <text evidence="6">One of the early assembly proteins it binds 23S rRNA. One of the proteins that surrounds the polypeptide exit tunnel on the outside of the ribosome. Forms the main docking site for trigger factor binding to the ribosome.</text>
</comment>
<dbReference type="PANTHER" id="PTHR11620">
    <property type="entry name" value="60S RIBOSOMAL PROTEIN L23A"/>
    <property type="match status" value="1"/>
</dbReference>
<keyword evidence="4 6" id="KW-0689">Ribosomal protein</keyword>
<protein>
    <recommendedName>
        <fullName evidence="6">Large ribosomal subunit protein uL23</fullName>
    </recommendedName>
</protein>
<dbReference type="GO" id="GO:0006412">
    <property type="term" value="P:translation"/>
    <property type="evidence" value="ECO:0007669"/>
    <property type="project" value="UniProtKB-UniRule"/>
</dbReference>
<keyword evidence="9" id="KW-1185">Reference proteome</keyword>
<dbReference type="InterPro" id="IPR001014">
    <property type="entry name" value="Ribosomal_uL23_CS"/>
</dbReference>
<dbReference type="OrthoDB" id="9793353at2"/>
<comment type="subunit">
    <text evidence="6">Part of the 50S ribosomal subunit. Contacts protein L29, and trigger factor when it is bound to the ribosome.</text>
</comment>
<dbReference type="KEGG" id="gsb:GSUB_12640"/>
<dbReference type="RefSeq" id="WP_040201092.1">
    <property type="nucleotide sequence ID" value="NZ_CP010311.1"/>
</dbReference>
<dbReference type="FunFam" id="3.30.70.330:FF:000001">
    <property type="entry name" value="50S ribosomal protein L23"/>
    <property type="match status" value="1"/>
</dbReference>
<keyword evidence="2 6" id="KW-0699">rRNA-binding</keyword>
<dbReference type="InterPro" id="IPR012677">
    <property type="entry name" value="Nucleotide-bd_a/b_plait_sf"/>
</dbReference>
<evidence type="ECO:0000256" key="3">
    <source>
        <dbReference type="ARBA" id="ARBA00022884"/>
    </source>
</evidence>
<evidence type="ECO:0000256" key="6">
    <source>
        <dbReference type="HAMAP-Rule" id="MF_01369"/>
    </source>
</evidence>
<dbReference type="EMBL" id="CP010311">
    <property type="protein sequence ID" value="AJF07237.1"/>
    <property type="molecule type" value="Genomic_DNA"/>
</dbReference>
<dbReference type="InterPro" id="IPR013025">
    <property type="entry name" value="Ribosomal_uL23-like"/>
</dbReference>
<dbReference type="InterPro" id="IPR012678">
    <property type="entry name" value="Ribosomal_uL23/eL15/eS24_sf"/>
</dbReference>
<organism evidence="8 9">
    <name type="scientific">Geoalkalibacter subterraneus</name>
    <dbReference type="NCBI Taxonomy" id="483547"/>
    <lineage>
        <taxon>Bacteria</taxon>
        <taxon>Pseudomonadati</taxon>
        <taxon>Thermodesulfobacteriota</taxon>
        <taxon>Desulfuromonadia</taxon>
        <taxon>Desulfuromonadales</taxon>
        <taxon>Geoalkalibacteraceae</taxon>
        <taxon>Geoalkalibacter</taxon>
    </lineage>
</organism>
<dbReference type="GO" id="GO:1990904">
    <property type="term" value="C:ribonucleoprotein complex"/>
    <property type="evidence" value="ECO:0007669"/>
    <property type="project" value="UniProtKB-KW"/>
</dbReference>
<dbReference type="PROSITE" id="PS00050">
    <property type="entry name" value="RIBOSOMAL_L23"/>
    <property type="match status" value="1"/>
</dbReference>
<dbReference type="SUPFAM" id="SSF54189">
    <property type="entry name" value="Ribosomal proteins S24e, L23 and L15e"/>
    <property type="match status" value="1"/>
</dbReference>
<comment type="similarity">
    <text evidence="1 6 7">Belongs to the universal ribosomal protein uL23 family.</text>
</comment>
<dbReference type="NCBIfam" id="NF004359">
    <property type="entry name" value="PRK05738.1-3"/>
    <property type="match status" value="1"/>
</dbReference>